<keyword evidence="2" id="KW-1185">Reference proteome</keyword>
<sequence>MSNSNKNLKPTEIPYKHNSEQAWPSTSSGKRFFNFYYSNKFIFNII</sequence>
<proteinExistence type="predicted"/>
<dbReference type="AlphaFoldDB" id="A0A6G0Z9H6"/>
<evidence type="ECO:0000313" key="1">
    <source>
        <dbReference type="EMBL" id="KAF0767412.1"/>
    </source>
</evidence>
<dbReference type="Proteomes" id="UP000478052">
    <property type="component" value="Unassembled WGS sequence"/>
</dbReference>
<reference evidence="1 2" key="1">
    <citation type="submission" date="2019-08" db="EMBL/GenBank/DDBJ databases">
        <title>Whole genome of Aphis craccivora.</title>
        <authorList>
            <person name="Voronova N.V."/>
            <person name="Shulinski R.S."/>
            <person name="Bandarenka Y.V."/>
            <person name="Zhorov D.G."/>
            <person name="Warner D."/>
        </authorList>
    </citation>
    <scope>NUCLEOTIDE SEQUENCE [LARGE SCALE GENOMIC DNA]</scope>
    <source>
        <strain evidence="1">180601</strain>
        <tissue evidence="1">Whole Body</tissue>
    </source>
</reference>
<gene>
    <name evidence="1" type="ORF">FWK35_00008420</name>
</gene>
<comment type="caution">
    <text evidence="1">The sequence shown here is derived from an EMBL/GenBank/DDBJ whole genome shotgun (WGS) entry which is preliminary data.</text>
</comment>
<protein>
    <submittedName>
        <fullName evidence="1">THAP-type domain-containing protein</fullName>
    </submittedName>
</protein>
<organism evidence="1 2">
    <name type="scientific">Aphis craccivora</name>
    <name type="common">Cowpea aphid</name>
    <dbReference type="NCBI Taxonomy" id="307492"/>
    <lineage>
        <taxon>Eukaryota</taxon>
        <taxon>Metazoa</taxon>
        <taxon>Ecdysozoa</taxon>
        <taxon>Arthropoda</taxon>
        <taxon>Hexapoda</taxon>
        <taxon>Insecta</taxon>
        <taxon>Pterygota</taxon>
        <taxon>Neoptera</taxon>
        <taxon>Paraneoptera</taxon>
        <taxon>Hemiptera</taxon>
        <taxon>Sternorrhyncha</taxon>
        <taxon>Aphidomorpha</taxon>
        <taxon>Aphidoidea</taxon>
        <taxon>Aphididae</taxon>
        <taxon>Aphidini</taxon>
        <taxon>Aphis</taxon>
        <taxon>Aphis</taxon>
    </lineage>
</organism>
<name>A0A6G0Z9H6_APHCR</name>
<evidence type="ECO:0000313" key="2">
    <source>
        <dbReference type="Proteomes" id="UP000478052"/>
    </source>
</evidence>
<dbReference type="EMBL" id="VUJU01000972">
    <property type="protein sequence ID" value="KAF0767412.1"/>
    <property type="molecule type" value="Genomic_DNA"/>
</dbReference>
<accession>A0A6G0Z9H6</accession>